<dbReference type="InterPro" id="IPR011089">
    <property type="entry name" value="GmrSD_C"/>
</dbReference>
<dbReference type="InterPro" id="IPR004919">
    <property type="entry name" value="GmrSD_N"/>
</dbReference>
<evidence type="ECO:0000313" key="4">
    <source>
        <dbReference type="Proteomes" id="UP000323176"/>
    </source>
</evidence>
<evidence type="ECO:0000313" key="3">
    <source>
        <dbReference type="EMBL" id="TXJ37262.1"/>
    </source>
</evidence>
<dbReference type="Proteomes" id="UP000323176">
    <property type="component" value="Unassembled WGS sequence"/>
</dbReference>
<protein>
    <submittedName>
        <fullName evidence="3">DUF262 domain-containing protein</fullName>
    </submittedName>
</protein>
<name>A0A5C8EKI6_BRAPL</name>
<feature type="domain" description="GmrSD restriction endonucleases C-terminal" evidence="2">
    <location>
        <begin position="445"/>
        <end position="574"/>
    </location>
</feature>
<dbReference type="EMBL" id="SAXY01000066">
    <property type="protein sequence ID" value="TXJ37262.1"/>
    <property type="molecule type" value="Genomic_DNA"/>
</dbReference>
<evidence type="ECO:0000259" key="2">
    <source>
        <dbReference type="Pfam" id="PF07510"/>
    </source>
</evidence>
<organism evidence="3 4">
    <name type="scientific">Brachyspira pilosicoli</name>
    <name type="common">Serpulina pilosicoli</name>
    <dbReference type="NCBI Taxonomy" id="52584"/>
    <lineage>
        <taxon>Bacteria</taxon>
        <taxon>Pseudomonadati</taxon>
        <taxon>Spirochaetota</taxon>
        <taxon>Spirochaetia</taxon>
        <taxon>Brachyspirales</taxon>
        <taxon>Brachyspiraceae</taxon>
        <taxon>Brachyspira</taxon>
    </lineage>
</organism>
<evidence type="ECO:0000259" key="1">
    <source>
        <dbReference type="Pfam" id="PF03235"/>
    </source>
</evidence>
<gene>
    <name evidence="3" type="ORF">EPJ72_11180</name>
</gene>
<dbReference type="PANTHER" id="PTHR35149">
    <property type="entry name" value="SLL5132 PROTEIN"/>
    <property type="match status" value="1"/>
</dbReference>
<dbReference type="Pfam" id="PF07510">
    <property type="entry name" value="GmrSD_C"/>
    <property type="match status" value="1"/>
</dbReference>
<sequence>MVFLCFYFIWSCPMPELNVSKKTIYEILSSMQGKKFIIPQYQRPYSWYEEQCNTLWNDLVDFYESNMNKKDEYYFLGSIVTYKTDKGLGIIDGQQRITSFSLLLRSLYKKLENMMKTDEVKGLMSDIEPCIWDINRITKKVDNNKSIHIESKVIVDEKKKKFHDILINGVDLDSEDDDLYTLNSIFFYKKIEEFAKDNTTQWYNFCDSILHKCIILPIECDNFDIGLTIFHTLNNRGLQLSDSDIFKSELFKIYSKDGLEDLFSSKWEELSEKVEKAYITLDDIFRYYMYVIRARNSISSKEVGLRSFYSQNKYDILKKKNVIDDLISLSDFWIDVNWLKQSPNINLNYNCLKYLHCLQYYTNEYWKYLISVFYLENKDNINFNDNFSFFLQRLISFLFIKAIEGKKVNDIKLPIFKASIDVCNGKYDKVFIDDDIECLKNAKEFKICISNSSRSKVSSSIILLKAYLNKKQKTIIEDVHIEHILPKKWQNTNYKGWDKKDADEYLDKYGNKAPLEYKLNILAGNKYFGEKKKIYLGNNSNYSKSNVMDIIDIANTNKTDWSKKDIEKRNEEFVNTIYNFLKKSFK</sequence>
<reference evidence="3 4" key="1">
    <citation type="journal article" date="1992" name="Lakartidningen">
        <title>[Penicillin V and not amoxicillin is the first choice preparation in acute otitis].</title>
        <authorList>
            <person name="Kamme C."/>
            <person name="Lundgren K."/>
            <person name="Prellner K."/>
        </authorList>
    </citation>
    <scope>NUCLEOTIDE SEQUENCE [LARGE SCALE GENOMIC DNA]</scope>
    <source>
        <strain evidence="3 4">PC5538III-hc</strain>
    </source>
</reference>
<proteinExistence type="predicted"/>
<accession>A0A5C8EKI6</accession>
<dbReference type="AlphaFoldDB" id="A0A5C8EKI6"/>
<feature type="domain" description="GmrSD restriction endonucleases N-terminal" evidence="1">
    <location>
        <begin position="26"/>
        <end position="251"/>
    </location>
</feature>
<dbReference type="Pfam" id="PF03235">
    <property type="entry name" value="GmrSD_N"/>
    <property type="match status" value="1"/>
</dbReference>
<comment type="caution">
    <text evidence="3">The sequence shown here is derived from an EMBL/GenBank/DDBJ whole genome shotgun (WGS) entry which is preliminary data.</text>
</comment>
<dbReference type="PANTHER" id="PTHR35149:SF2">
    <property type="entry name" value="DUF262 DOMAIN-CONTAINING PROTEIN"/>
    <property type="match status" value="1"/>
</dbReference>